<dbReference type="RefSeq" id="WP_107930948.1">
    <property type="nucleotide sequence ID" value="NZ_PZZN01000001.1"/>
</dbReference>
<dbReference type="Proteomes" id="UP000240996">
    <property type="component" value="Unassembled WGS sequence"/>
</dbReference>
<dbReference type="PANTHER" id="PTHR43792">
    <property type="entry name" value="GNAT FAMILY, PUTATIVE (AFU_ORTHOLOGUE AFUA_3G00765)-RELATED-RELATED"/>
    <property type="match status" value="1"/>
</dbReference>
<proteinExistence type="predicted"/>
<evidence type="ECO:0000313" key="3">
    <source>
        <dbReference type="EMBL" id="PTM47789.1"/>
    </source>
</evidence>
<dbReference type="PANTHER" id="PTHR43792:SF16">
    <property type="entry name" value="N-ACETYLTRANSFERASE DOMAIN-CONTAINING PROTEIN"/>
    <property type="match status" value="1"/>
</dbReference>
<dbReference type="InterPro" id="IPR000182">
    <property type="entry name" value="GNAT_dom"/>
</dbReference>
<dbReference type="GO" id="GO:0016747">
    <property type="term" value="F:acyltransferase activity, transferring groups other than amino-acyl groups"/>
    <property type="evidence" value="ECO:0007669"/>
    <property type="project" value="InterPro"/>
</dbReference>
<gene>
    <name evidence="3" type="ORF">C8J24_1192</name>
</gene>
<dbReference type="InterPro" id="IPR051531">
    <property type="entry name" value="N-acetyltransferase"/>
</dbReference>
<evidence type="ECO:0000259" key="2">
    <source>
        <dbReference type="PROSITE" id="PS51186"/>
    </source>
</evidence>
<organism evidence="3 4">
    <name type="scientific">Sphingomonas aerolata</name>
    <dbReference type="NCBI Taxonomy" id="185951"/>
    <lineage>
        <taxon>Bacteria</taxon>
        <taxon>Pseudomonadati</taxon>
        <taxon>Pseudomonadota</taxon>
        <taxon>Alphaproteobacteria</taxon>
        <taxon>Sphingomonadales</taxon>
        <taxon>Sphingomonadaceae</taxon>
        <taxon>Sphingomonas</taxon>
    </lineage>
</organism>
<keyword evidence="4" id="KW-1185">Reference proteome</keyword>
<protein>
    <submittedName>
        <fullName evidence="3">RimJ/RimL family protein N-acetyltransferase</fullName>
    </submittedName>
</protein>
<feature type="region of interest" description="Disordered" evidence="1">
    <location>
        <begin position="1"/>
        <end position="26"/>
    </location>
</feature>
<dbReference type="InterPro" id="IPR016181">
    <property type="entry name" value="Acyl_CoA_acyltransferase"/>
</dbReference>
<sequence length="197" mass="21210">MPPSHPTDASPAPHAGDPGPRHPQAPTLATSRLTLTGHVLADLDDCAAMWADARVYAMIGGTPRSREEVWIRLLRSIGQWTAFGYGSWIVRETVTGRLIGEMGLIEARRAILPPIDGPGAIGPEMGWTLTGDAQGQGYASEAMAAVLAWADPRIAATTCIIDPGNAPSLRLAERLGYRLRIEGRYRDAPILILDRRA</sequence>
<dbReference type="PROSITE" id="PS51186">
    <property type="entry name" value="GNAT"/>
    <property type="match status" value="1"/>
</dbReference>
<dbReference type="AlphaFoldDB" id="A0A2T4YVG3"/>
<name>A0A2T4YVG3_9SPHN</name>
<dbReference type="Pfam" id="PF13302">
    <property type="entry name" value="Acetyltransf_3"/>
    <property type="match status" value="1"/>
</dbReference>
<accession>A0A2T4YVG3</accession>
<dbReference type="Gene3D" id="3.40.630.30">
    <property type="match status" value="1"/>
</dbReference>
<keyword evidence="3" id="KW-0808">Transferase</keyword>
<evidence type="ECO:0000313" key="4">
    <source>
        <dbReference type="Proteomes" id="UP000240996"/>
    </source>
</evidence>
<feature type="domain" description="N-acetyltransferase" evidence="2">
    <location>
        <begin position="28"/>
        <end position="196"/>
    </location>
</feature>
<evidence type="ECO:0000256" key="1">
    <source>
        <dbReference type="SAM" id="MobiDB-lite"/>
    </source>
</evidence>
<dbReference type="EMBL" id="PZZN01000001">
    <property type="protein sequence ID" value="PTM47789.1"/>
    <property type="molecule type" value="Genomic_DNA"/>
</dbReference>
<dbReference type="SUPFAM" id="SSF55729">
    <property type="entry name" value="Acyl-CoA N-acyltransferases (Nat)"/>
    <property type="match status" value="1"/>
</dbReference>
<reference evidence="3 4" key="1">
    <citation type="submission" date="2018-04" db="EMBL/GenBank/DDBJ databases">
        <title>Genomic Encyclopedia of Type Strains, Phase III (KMG-III): the genomes of soil and plant-associated and newly described type strains.</title>
        <authorList>
            <person name="Whitman W."/>
        </authorList>
    </citation>
    <scope>NUCLEOTIDE SEQUENCE [LARGE SCALE GENOMIC DNA]</scope>
    <source>
        <strain evidence="3 4">NW12</strain>
    </source>
</reference>
<comment type="caution">
    <text evidence="3">The sequence shown here is derived from an EMBL/GenBank/DDBJ whole genome shotgun (WGS) entry which is preliminary data.</text>
</comment>